<dbReference type="InterPro" id="IPR002347">
    <property type="entry name" value="SDR_fam"/>
</dbReference>
<name>A0A8J3VTX7_9ACTN</name>
<dbReference type="Proteomes" id="UP000642748">
    <property type="component" value="Unassembled WGS sequence"/>
</dbReference>
<accession>A0A8J3VTX7</accession>
<keyword evidence="2" id="KW-1185">Reference proteome</keyword>
<dbReference type="SUPFAM" id="SSF51735">
    <property type="entry name" value="NAD(P)-binding Rossmann-fold domains"/>
    <property type="match status" value="1"/>
</dbReference>
<dbReference type="Pfam" id="PF00106">
    <property type="entry name" value="adh_short"/>
    <property type="match status" value="1"/>
</dbReference>
<protein>
    <submittedName>
        <fullName evidence="1">Short-chain dehydrogenase/reductase</fullName>
    </submittedName>
</protein>
<dbReference type="GO" id="GO:0008202">
    <property type="term" value="P:steroid metabolic process"/>
    <property type="evidence" value="ECO:0007669"/>
    <property type="project" value="TreeGrafter"/>
</dbReference>
<dbReference type="Gene3D" id="3.40.50.720">
    <property type="entry name" value="NAD(P)-binding Rossmann-like Domain"/>
    <property type="match status" value="1"/>
</dbReference>
<dbReference type="PRINTS" id="PR00081">
    <property type="entry name" value="GDHRDH"/>
</dbReference>
<evidence type="ECO:0000313" key="1">
    <source>
        <dbReference type="EMBL" id="GIH18882.1"/>
    </source>
</evidence>
<dbReference type="RefSeq" id="WP_203922383.1">
    <property type="nucleotide sequence ID" value="NZ_BONZ01000074.1"/>
</dbReference>
<evidence type="ECO:0000313" key="2">
    <source>
        <dbReference type="Proteomes" id="UP000642748"/>
    </source>
</evidence>
<dbReference type="PANTHER" id="PTHR43313:SF1">
    <property type="entry name" value="3BETA-HYDROXYSTEROID DEHYDROGENASE DHS-16"/>
    <property type="match status" value="1"/>
</dbReference>
<gene>
    <name evidence="1" type="ORF">Raf01_70540</name>
</gene>
<dbReference type="GO" id="GO:0016491">
    <property type="term" value="F:oxidoreductase activity"/>
    <property type="evidence" value="ECO:0007669"/>
    <property type="project" value="TreeGrafter"/>
</dbReference>
<dbReference type="AlphaFoldDB" id="A0A8J3VTX7"/>
<sequence length="294" mass="31741">MRCVQPHAVVTGASSGIGRATVLRLAAMGYHVYAGVRRARDGESVQREAPAHRLTPLPLDVTDRQQIAAAAKTVEGHVGGLGLEALVDNAGIGLTGPLEFVPVEAFRRQFEVNVIGQLAVTQAFLHSLRTACGRIVIVGSIGSHITMPFAGPLASSKATVTSLAHAFRQELAPWGIRVVLVEPASIRTDAIDKLKRDAERVVDEFPPGTQALYRFTYPEMVRRALAQERRGSPPDVVAQVVAKALTVRRPRTRYLVGKHAYLLSAAAHLPTPVLDALRRRLFGLPRPGSQANSR</sequence>
<reference evidence="1" key="1">
    <citation type="submission" date="2021-01" db="EMBL/GenBank/DDBJ databases">
        <title>Whole genome shotgun sequence of Rugosimonospora africana NBRC 104875.</title>
        <authorList>
            <person name="Komaki H."/>
            <person name="Tamura T."/>
        </authorList>
    </citation>
    <scope>NUCLEOTIDE SEQUENCE</scope>
    <source>
        <strain evidence="1">NBRC 104875</strain>
    </source>
</reference>
<dbReference type="InterPro" id="IPR036291">
    <property type="entry name" value="NAD(P)-bd_dom_sf"/>
</dbReference>
<comment type="caution">
    <text evidence="1">The sequence shown here is derived from an EMBL/GenBank/DDBJ whole genome shotgun (WGS) entry which is preliminary data.</text>
</comment>
<dbReference type="CDD" id="cd05374">
    <property type="entry name" value="17beta-HSD-like_SDR_c"/>
    <property type="match status" value="1"/>
</dbReference>
<dbReference type="EMBL" id="BONZ01000074">
    <property type="protein sequence ID" value="GIH18882.1"/>
    <property type="molecule type" value="Genomic_DNA"/>
</dbReference>
<proteinExistence type="predicted"/>
<organism evidence="1 2">
    <name type="scientific">Rugosimonospora africana</name>
    <dbReference type="NCBI Taxonomy" id="556532"/>
    <lineage>
        <taxon>Bacteria</taxon>
        <taxon>Bacillati</taxon>
        <taxon>Actinomycetota</taxon>
        <taxon>Actinomycetes</taxon>
        <taxon>Micromonosporales</taxon>
        <taxon>Micromonosporaceae</taxon>
        <taxon>Rugosimonospora</taxon>
    </lineage>
</organism>
<dbReference type="PANTHER" id="PTHR43313">
    <property type="entry name" value="SHORT-CHAIN DEHYDROGENASE/REDUCTASE FAMILY 9C"/>
    <property type="match status" value="1"/>
</dbReference>